<evidence type="ECO:0000256" key="3">
    <source>
        <dbReference type="ARBA" id="ARBA00022833"/>
    </source>
</evidence>
<keyword evidence="2" id="KW-0863">Zinc-finger</keyword>
<dbReference type="SMART" id="SM00336">
    <property type="entry name" value="BBOX"/>
    <property type="match status" value="1"/>
</dbReference>
<dbReference type="AlphaFoldDB" id="A0ABD1AG82"/>
<dbReference type="Proteomes" id="UP001558713">
    <property type="component" value="Unassembled WGS sequence"/>
</dbReference>
<feature type="domain" description="B box-type" evidence="5">
    <location>
        <begin position="1"/>
        <end position="46"/>
    </location>
</feature>
<comment type="caution">
    <text evidence="6">The sequence shown here is derived from an EMBL/GenBank/DDBJ whole genome shotgun (WGS) entry which is preliminary data.</text>
</comment>
<keyword evidence="7" id="KW-1185">Reference proteome</keyword>
<feature type="compositionally biased region" description="Acidic residues" evidence="4">
    <location>
        <begin position="111"/>
        <end position="155"/>
    </location>
</feature>
<protein>
    <submittedName>
        <fullName evidence="6">B-box domain protein 31</fullName>
    </submittedName>
</protein>
<evidence type="ECO:0000256" key="1">
    <source>
        <dbReference type="ARBA" id="ARBA00022723"/>
    </source>
</evidence>
<evidence type="ECO:0000256" key="2">
    <source>
        <dbReference type="ARBA" id="ARBA00022771"/>
    </source>
</evidence>
<dbReference type="InterPro" id="IPR049808">
    <property type="entry name" value="CONSTANS-like_Bbox1"/>
</dbReference>
<feature type="compositionally biased region" description="Polar residues" evidence="4">
    <location>
        <begin position="202"/>
        <end position="212"/>
    </location>
</feature>
<dbReference type="InterPro" id="IPR000315">
    <property type="entry name" value="Znf_B-box"/>
</dbReference>
<sequence length="263" mass="28593">MGKKCDLCNGVAKMYCESDQASLCCDCDGKVHGANFLVAKHTRCLLCSSCQSLTPWKATGLRLGPTFTVCDSCVALKNGGGGGVSSDRSLLDNRGQEINSFDSEEDRIREDDGDGAESYDDDEDAEEDEDDEYSDDYEDEDEDEEEDEVDDEEAENQVVPWSAVAQPPPMMTSSSSDGGSVGLVTKRTRENSDLLYSDDEMGSSSAQESNYSRPLKRLSRDEPAFKSTAVVNSIVRLADESSSSPSSSSLIFGISKARRDLSR</sequence>
<organism evidence="6 7">
    <name type="scientific">Cardamine amara subsp. amara</name>
    <dbReference type="NCBI Taxonomy" id="228776"/>
    <lineage>
        <taxon>Eukaryota</taxon>
        <taxon>Viridiplantae</taxon>
        <taxon>Streptophyta</taxon>
        <taxon>Embryophyta</taxon>
        <taxon>Tracheophyta</taxon>
        <taxon>Spermatophyta</taxon>
        <taxon>Magnoliopsida</taxon>
        <taxon>eudicotyledons</taxon>
        <taxon>Gunneridae</taxon>
        <taxon>Pentapetalae</taxon>
        <taxon>rosids</taxon>
        <taxon>malvids</taxon>
        <taxon>Brassicales</taxon>
        <taxon>Brassicaceae</taxon>
        <taxon>Cardamineae</taxon>
        <taxon>Cardamine</taxon>
    </lineage>
</organism>
<reference evidence="6 7" key="1">
    <citation type="submission" date="2024-04" db="EMBL/GenBank/DDBJ databases">
        <title>Genome assembly C_amara_ONT_v2.</title>
        <authorList>
            <person name="Yant L."/>
            <person name="Moore C."/>
            <person name="Slenker M."/>
        </authorList>
    </citation>
    <scope>NUCLEOTIDE SEQUENCE [LARGE SCALE GENOMIC DNA]</scope>
    <source>
        <tissue evidence="6">Leaf</tissue>
    </source>
</reference>
<accession>A0ABD1AG82</accession>
<gene>
    <name evidence="6" type="ORF">V5N11_015300</name>
</gene>
<dbReference type="PANTHER" id="PTHR31717:SF60">
    <property type="entry name" value="B-BOX TYPE ZINC FINGER FAMILY PROTEIN"/>
    <property type="match status" value="1"/>
</dbReference>
<proteinExistence type="predicted"/>
<dbReference type="CDD" id="cd19821">
    <property type="entry name" value="Bbox1_BBX-like"/>
    <property type="match status" value="1"/>
</dbReference>
<keyword evidence="1" id="KW-0479">Metal-binding</keyword>
<evidence type="ECO:0000313" key="6">
    <source>
        <dbReference type="EMBL" id="KAL1203054.1"/>
    </source>
</evidence>
<keyword evidence="3" id="KW-0862">Zinc</keyword>
<dbReference type="GO" id="GO:0008270">
    <property type="term" value="F:zinc ion binding"/>
    <property type="evidence" value="ECO:0007669"/>
    <property type="project" value="UniProtKB-KW"/>
</dbReference>
<evidence type="ECO:0000259" key="5">
    <source>
        <dbReference type="SMART" id="SM00336"/>
    </source>
</evidence>
<evidence type="ECO:0000313" key="7">
    <source>
        <dbReference type="Proteomes" id="UP001558713"/>
    </source>
</evidence>
<feature type="region of interest" description="Disordered" evidence="4">
    <location>
        <begin position="81"/>
        <end position="217"/>
    </location>
</feature>
<evidence type="ECO:0000256" key="4">
    <source>
        <dbReference type="SAM" id="MobiDB-lite"/>
    </source>
</evidence>
<name>A0ABD1AG82_CARAN</name>
<dbReference type="EMBL" id="JBANAX010000566">
    <property type="protein sequence ID" value="KAL1203054.1"/>
    <property type="molecule type" value="Genomic_DNA"/>
</dbReference>
<dbReference type="PANTHER" id="PTHR31717">
    <property type="entry name" value="ZINC FINGER PROTEIN CONSTANS-LIKE 10"/>
    <property type="match status" value="1"/>
</dbReference>